<protein>
    <submittedName>
        <fullName evidence="14">Uncharacterized protein</fullName>
    </submittedName>
</protein>
<evidence type="ECO:0000259" key="13">
    <source>
        <dbReference type="Pfam" id="PF20645"/>
    </source>
</evidence>
<dbReference type="GO" id="GO:0008270">
    <property type="term" value="F:zinc ion binding"/>
    <property type="evidence" value="ECO:0007669"/>
    <property type="project" value="UniProtKB-KW"/>
</dbReference>
<feature type="compositionally biased region" description="Polar residues" evidence="10">
    <location>
        <begin position="138"/>
        <end position="158"/>
    </location>
</feature>
<keyword evidence="9" id="KW-0539">Nucleus</keyword>
<keyword evidence="15" id="KW-1185">Reference proteome</keyword>
<dbReference type="Proteomes" id="UP000073492">
    <property type="component" value="Unassembled WGS sequence"/>
</dbReference>
<reference evidence="14 15" key="1">
    <citation type="submission" date="2015-07" db="EMBL/GenBank/DDBJ databases">
        <title>Comparative genomics of the Sigatoka disease complex on banana suggests a link between parallel evolutionary changes in Pseudocercospora fijiensis and Pseudocercospora eumusae and increased virulence on the banana host.</title>
        <authorList>
            <person name="Chang T.-C."/>
            <person name="Salvucci A."/>
            <person name="Crous P.W."/>
            <person name="Stergiopoulos I."/>
        </authorList>
    </citation>
    <scope>NUCLEOTIDE SEQUENCE [LARGE SCALE GENOMIC DNA]</scope>
    <source>
        <strain evidence="14 15">CBS 116634</strain>
    </source>
</reference>
<dbReference type="GO" id="GO:0001164">
    <property type="term" value="F:RNA polymerase I core promoter sequence-specific DNA binding"/>
    <property type="evidence" value="ECO:0007669"/>
    <property type="project" value="InterPro"/>
</dbReference>
<evidence type="ECO:0000259" key="11">
    <source>
        <dbReference type="Pfam" id="PF11781"/>
    </source>
</evidence>
<dbReference type="InterPro" id="IPR048538">
    <property type="entry name" value="Rrn7_cyclin_C"/>
</dbReference>
<feature type="domain" description="RRN7-type" evidence="11">
    <location>
        <begin position="7"/>
        <end position="39"/>
    </location>
</feature>
<dbReference type="PANTHER" id="PTHR31576:SF2">
    <property type="entry name" value="TATA BOX-BINDING PROTEIN-ASSOCIATED FACTOR RNA POLYMERASE I SUBUNIT B"/>
    <property type="match status" value="1"/>
</dbReference>
<dbReference type="InterPro" id="IPR048540">
    <property type="entry name" value="Rrn7_cyclin_N"/>
</dbReference>
<keyword evidence="3" id="KW-0479">Metal-binding</keyword>
<evidence type="ECO:0000256" key="2">
    <source>
        <dbReference type="ARBA" id="ARBA00006899"/>
    </source>
</evidence>
<keyword evidence="5" id="KW-0862">Zinc</keyword>
<comment type="similarity">
    <text evidence="2">Belongs to the RRN7/TAF1B family.</text>
</comment>
<evidence type="ECO:0000256" key="9">
    <source>
        <dbReference type="ARBA" id="ARBA00023242"/>
    </source>
</evidence>
<dbReference type="InterPro" id="IPR033599">
    <property type="entry name" value="TAF1B/Rrn7"/>
</dbReference>
<sequence>MSQARRKRPSCSHDNCGSRRFHVGDDGFTYCDQGHQQSEAGLFISADTGELVVTGRTTRRKVDSDAESTTTKVTGFSGPKAFEHYLLCVQLVLRKQLRWLIDVQKLPEELEGLVKDLWALRLQKLQNKVSYDSDAETDAQSSRIFSSQSEGDSGTDTETTMRRNQTRQKLSGPNMLELLSLVHIGIMLLKIPITVSDMVTWCNGGGLLFYRAVKEVPMSMRDRLPGHYQDLLEQQSLIEPEKLHRKVLELLTNLNSDFGMEAPTLNEPVVLYRWVKQLALPLEIYVTTQRLARLLEINFAYNVVAKAHTNMRMRFPEIRLMALIVIATKLLFPFDDKKRYAKNTEDLAAMRLDWDVWCKVLAQQHDHDKGKGKDQDRGGPDQLSFRDAFSMNEADSLSLADERLDQYLDWYESNIASEEVRERGRAGREADFRRTLFEMFPTTVNNQKSTQHAQTEISKAGKTSAEKIVQVQAALRARRIVPETEPDDMPRVGTSYTQYEAVEDLSGATREFYKEAAQLAGLSLRGIVRAVCMMEHKLFKLERAWRKNVHED</sequence>
<evidence type="ECO:0000256" key="10">
    <source>
        <dbReference type="SAM" id="MobiDB-lite"/>
    </source>
</evidence>
<dbReference type="Pfam" id="PF20644">
    <property type="entry name" value="Rrn7_cyclin_N"/>
    <property type="match status" value="1"/>
</dbReference>
<comment type="caution">
    <text evidence="14">The sequence shown here is derived from an EMBL/GenBank/DDBJ whole genome shotgun (WGS) entry which is preliminary data.</text>
</comment>
<evidence type="ECO:0000256" key="5">
    <source>
        <dbReference type="ARBA" id="ARBA00022833"/>
    </source>
</evidence>
<name>A0A139I236_9PEZI</name>
<evidence type="ECO:0000256" key="8">
    <source>
        <dbReference type="ARBA" id="ARBA00023163"/>
    </source>
</evidence>
<keyword evidence="4" id="KW-0863">Zinc-finger</keyword>
<comment type="subcellular location">
    <subcellularLocation>
        <location evidence="1">Nucleus</location>
        <location evidence="1">Nucleolus</location>
    </subcellularLocation>
</comment>
<dbReference type="OrthoDB" id="428577at2759"/>
<dbReference type="PANTHER" id="PTHR31576">
    <property type="entry name" value="TATA BOX-BINDING PROTEIN-ASSOCIATED FACTOR RNA POLYMERASE I SUBUNIT B"/>
    <property type="match status" value="1"/>
</dbReference>
<dbReference type="InterPro" id="IPR021752">
    <property type="entry name" value="TF_Rrn7_Zf"/>
</dbReference>
<keyword evidence="6" id="KW-0805">Transcription regulation</keyword>
<feature type="domain" description="Rrn7/TAF1B N-terminal cyclin" evidence="12">
    <location>
        <begin position="89"/>
        <end position="217"/>
    </location>
</feature>
<dbReference type="STRING" id="113226.A0A139I236"/>
<evidence type="ECO:0000256" key="6">
    <source>
        <dbReference type="ARBA" id="ARBA00023015"/>
    </source>
</evidence>
<dbReference type="Pfam" id="PF11781">
    <property type="entry name" value="Zn_ribbon_RRN7"/>
    <property type="match status" value="1"/>
</dbReference>
<gene>
    <name evidence="14" type="ORF">AC579_4931</name>
</gene>
<evidence type="ECO:0000313" key="14">
    <source>
        <dbReference type="EMBL" id="KXT08766.1"/>
    </source>
</evidence>
<evidence type="ECO:0000256" key="1">
    <source>
        <dbReference type="ARBA" id="ARBA00004604"/>
    </source>
</evidence>
<feature type="region of interest" description="Disordered" evidence="10">
    <location>
        <begin position="133"/>
        <end position="167"/>
    </location>
</feature>
<dbReference type="GO" id="GO:0070860">
    <property type="term" value="C:RNA polymerase I core factor complex"/>
    <property type="evidence" value="ECO:0007669"/>
    <property type="project" value="InterPro"/>
</dbReference>
<keyword evidence="8" id="KW-0804">Transcription</keyword>
<dbReference type="AlphaFoldDB" id="A0A139I236"/>
<evidence type="ECO:0000256" key="4">
    <source>
        <dbReference type="ARBA" id="ARBA00022771"/>
    </source>
</evidence>
<evidence type="ECO:0000313" key="15">
    <source>
        <dbReference type="Proteomes" id="UP000073492"/>
    </source>
</evidence>
<evidence type="ECO:0000259" key="12">
    <source>
        <dbReference type="Pfam" id="PF20644"/>
    </source>
</evidence>
<dbReference type="EMBL" id="LFZO01000404">
    <property type="protein sequence ID" value="KXT08766.1"/>
    <property type="molecule type" value="Genomic_DNA"/>
</dbReference>
<accession>A0A139I236</accession>
<proteinExistence type="inferred from homology"/>
<feature type="domain" description="Rrn7/TAF1B C-terminal cyclin" evidence="13">
    <location>
        <begin position="239"/>
        <end position="415"/>
    </location>
</feature>
<dbReference type="Pfam" id="PF20645">
    <property type="entry name" value="Rrn7_cyclin_C"/>
    <property type="match status" value="1"/>
</dbReference>
<keyword evidence="7" id="KW-0238">DNA-binding</keyword>
<evidence type="ECO:0000256" key="7">
    <source>
        <dbReference type="ARBA" id="ARBA00023125"/>
    </source>
</evidence>
<dbReference type="GO" id="GO:0042790">
    <property type="term" value="P:nucleolar large rRNA transcription by RNA polymerase I"/>
    <property type="evidence" value="ECO:0007669"/>
    <property type="project" value="TreeGrafter"/>
</dbReference>
<evidence type="ECO:0000256" key="3">
    <source>
        <dbReference type="ARBA" id="ARBA00022723"/>
    </source>
</evidence>
<organism evidence="14 15">
    <name type="scientific">Pseudocercospora musae</name>
    <dbReference type="NCBI Taxonomy" id="113226"/>
    <lineage>
        <taxon>Eukaryota</taxon>
        <taxon>Fungi</taxon>
        <taxon>Dikarya</taxon>
        <taxon>Ascomycota</taxon>
        <taxon>Pezizomycotina</taxon>
        <taxon>Dothideomycetes</taxon>
        <taxon>Dothideomycetidae</taxon>
        <taxon>Mycosphaerellales</taxon>
        <taxon>Mycosphaerellaceae</taxon>
        <taxon>Pseudocercospora</taxon>
    </lineage>
</organism>